<name>A0A9N9B4Q3_9GLOM</name>
<reference evidence="2" key="1">
    <citation type="submission" date="2021-06" db="EMBL/GenBank/DDBJ databases">
        <authorList>
            <person name="Kallberg Y."/>
            <person name="Tangrot J."/>
            <person name="Rosling A."/>
        </authorList>
    </citation>
    <scope>NUCLEOTIDE SEQUENCE</scope>
    <source>
        <strain evidence="2">CL551</strain>
    </source>
</reference>
<feature type="non-terminal residue" evidence="2">
    <location>
        <position position="176"/>
    </location>
</feature>
<evidence type="ECO:0000259" key="1">
    <source>
        <dbReference type="PROSITE" id="PS00028"/>
    </source>
</evidence>
<dbReference type="AlphaFoldDB" id="A0A9N9B4Q3"/>
<comment type="caution">
    <text evidence="2">The sequence shown here is derived from an EMBL/GenBank/DDBJ whole genome shotgun (WGS) entry which is preliminary data.</text>
</comment>
<organism evidence="2 3">
    <name type="scientific">Acaulospora morrowiae</name>
    <dbReference type="NCBI Taxonomy" id="94023"/>
    <lineage>
        <taxon>Eukaryota</taxon>
        <taxon>Fungi</taxon>
        <taxon>Fungi incertae sedis</taxon>
        <taxon>Mucoromycota</taxon>
        <taxon>Glomeromycotina</taxon>
        <taxon>Glomeromycetes</taxon>
        <taxon>Diversisporales</taxon>
        <taxon>Acaulosporaceae</taxon>
        <taxon>Acaulospora</taxon>
    </lineage>
</organism>
<keyword evidence="3" id="KW-1185">Reference proteome</keyword>
<evidence type="ECO:0000313" key="3">
    <source>
        <dbReference type="Proteomes" id="UP000789342"/>
    </source>
</evidence>
<accession>A0A9N9B4Q3</accession>
<gene>
    <name evidence="2" type="ORF">AMORRO_LOCUS5558</name>
</gene>
<sequence>MTHPAVHSENITTLIFLHTPSRDHEGRYTLSFTTESFASHSETSIYMIIHFDSNTTGIIKGYITGKSQNLIDHIENIAGTGHSPSSSVKNTSHLNGRSLNENTRFNAENLQSHKCYMICRIDGNRRLTYVRLIDDEVLNFPNIRKLVYKRKCPDCRNLYNFPGQIKSHRLKHLGIR</sequence>
<dbReference type="InterPro" id="IPR013087">
    <property type="entry name" value="Znf_C2H2_type"/>
</dbReference>
<protein>
    <submittedName>
        <fullName evidence="2">628_t:CDS:1</fullName>
    </submittedName>
</protein>
<dbReference type="PROSITE" id="PS00028">
    <property type="entry name" value="ZINC_FINGER_C2H2_1"/>
    <property type="match status" value="1"/>
</dbReference>
<dbReference type="Proteomes" id="UP000789342">
    <property type="component" value="Unassembled WGS sequence"/>
</dbReference>
<feature type="domain" description="C2H2-type" evidence="1">
    <location>
        <begin position="152"/>
        <end position="172"/>
    </location>
</feature>
<proteinExistence type="predicted"/>
<evidence type="ECO:0000313" key="2">
    <source>
        <dbReference type="EMBL" id="CAG8550656.1"/>
    </source>
</evidence>
<dbReference type="EMBL" id="CAJVPV010003379">
    <property type="protein sequence ID" value="CAG8550656.1"/>
    <property type="molecule type" value="Genomic_DNA"/>
</dbReference>